<dbReference type="InterPro" id="IPR039445">
    <property type="entry name" value="DauR-like_HTH"/>
</dbReference>
<dbReference type="STRING" id="1423734.FC83_GL001262"/>
<dbReference type="PATRIC" id="fig|1423734.3.peg.1275"/>
<dbReference type="OrthoDB" id="9796595at2"/>
<organism evidence="3 4">
    <name type="scientific">Agrilactobacillus composti DSM 18527 = JCM 14202</name>
    <dbReference type="NCBI Taxonomy" id="1423734"/>
    <lineage>
        <taxon>Bacteria</taxon>
        <taxon>Bacillati</taxon>
        <taxon>Bacillota</taxon>
        <taxon>Bacilli</taxon>
        <taxon>Lactobacillales</taxon>
        <taxon>Lactobacillaceae</taxon>
        <taxon>Agrilactobacillus</taxon>
    </lineage>
</organism>
<evidence type="ECO:0000313" key="3">
    <source>
        <dbReference type="EMBL" id="KRM35135.1"/>
    </source>
</evidence>
<dbReference type="InterPro" id="IPR013559">
    <property type="entry name" value="YheO"/>
</dbReference>
<dbReference type="AlphaFoldDB" id="X0PEQ5"/>
<feature type="domain" description="YheO-like" evidence="1">
    <location>
        <begin position="11"/>
        <end position="116"/>
    </location>
</feature>
<dbReference type="PANTHER" id="PTHR35568">
    <property type="entry name" value="TRANSCRIPTIONAL REGULATOR DAUR"/>
    <property type="match status" value="1"/>
</dbReference>
<dbReference type="EMBL" id="AZGA01000016">
    <property type="protein sequence ID" value="KRM35135.1"/>
    <property type="molecule type" value="Genomic_DNA"/>
</dbReference>
<dbReference type="eggNOG" id="COG2964">
    <property type="taxonomic scope" value="Bacteria"/>
</dbReference>
<feature type="domain" description="Transcriptional regulator DauR-like HTH" evidence="2">
    <location>
        <begin position="163"/>
        <end position="223"/>
    </location>
</feature>
<evidence type="ECO:0000259" key="2">
    <source>
        <dbReference type="Pfam" id="PF13309"/>
    </source>
</evidence>
<gene>
    <name evidence="3" type="ORF">FC83_GL001262</name>
</gene>
<accession>X0PEQ5</accession>
<dbReference type="Pfam" id="PF08348">
    <property type="entry name" value="PAS_6"/>
    <property type="match status" value="1"/>
</dbReference>
<reference evidence="3 4" key="1">
    <citation type="journal article" date="2015" name="Genome Announc.">
        <title>Expanding the biotechnology potential of lactobacilli through comparative genomics of 213 strains and associated genera.</title>
        <authorList>
            <person name="Sun Z."/>
            <person name="Harris H.M."/>
            <person name="McCann A."/>
            <person name="Guo C."/>
            <person name="Argimon S."/>
            <person name="Zhang W."/>
            <person name="Yang X."/>
            <person name="Jeffery I.B."/>
            <person name="Cooney J.C."/>
            <person name="Kagawa T.F."/>
            <person name="Liu W."/>
            <person name="Song Y."/>
            <person name="Salvetti E."/>
            <person name="Wrobel A."/>
            <person name="Rasinkangas P."/>
            <person name="Parkhill J."/>
            <person name="Rea M.C."/>
            <person name="O'Sullivan O."/>
            <person name="Ritari J."/>
            <person name="Douillard F.P."/>
            <person name="Paul Ross R."/>
            <person name="Yang R."/>
            <person name="Briner A.E."/>
            <person name="Felis G.E."/>
            <person name="de Vos W.M."/>
            <person name="Barrangou R."/>
            <person name="Klaenhammer T.R."/>
            <person name="Caufield P.W."/>
            <person name="Cui Y."/>
            <person name="Zhang H."/>
            <person name="O'Toole P.W."/>
        </authorList>
    </citation>
    <scope>NUCLEOTIDE SEQUENCE [LARGE SCALE GENOMIC DNA]</scope>
    <source>
        <strain evidence="3 4">DSM 18527</strain>
    </source>
</reference>
<name>X0PEQ5_9LACO</name>
<evidence type="ECO:0000259" key="1">
    <source>
        <dbReference type="Pfam" id="PF08348"/>
    </source>
</evidence>
<keyword evidence="4" id="KW-1185">Reference proteome</keyword>
<evidence type="ECO:0000313" key="4">
    <source>
        <dbReference type="Proteomes" id="UP000051236"/>
    </source>
</evidence>
<protein>
    <submittedName>
        <fullName evidence="3">Uncharacterized protein</fullName>
    </submittedName>
</protein>
<dbReference type="Proteomes" id="UP000051236">
    <property type="component" value="Unassembled WGS sequence"/>
</dbReference>
<dbReference type="RefSeq" id="WP_035453219.1">
    <property type="nucleotide sequence ID" value="NZ_AZGA01000016.1"/>
</dbReference>
<dbReference type="Pfam" id="PF13309">
    <property type="entry name" value="HTH_22"/>
    <property type="match status" value="1"/>
</dbReference>
<dbReference type="InterPro" id="IPR039446">
    <property type="entry name" value="DauR-like"/>
</dbReference>
<dbReference type="PANTHER" id="PTHR35568:SF1">
    <property type="entry name" value="TRANSCRIPTIONAL REGULATOR DAUR"/>
    <property type="match status" value="1"/>
</dbReference>
<proteinExistence type="predicted"/>
<sequence length="233" mass="26429">MDLTIEQNTYYQNLVEFISMIQGKNSDVVLSNLSEHDFPIEFIRNGSILDARKKDSTPDFVKIRIDQATATPNKQYHEQFNLKHKTLNISVVIFEAADTPKVALSIITDVTPFITALRANANLAKLYQLNTDAIDNLSSDISMARRGQADSDLSFSEKIHEMVREKIDQIVLSYGIDQENFKAQDRRNIVSQLLDEGVFNMKYSVIDVAKALEVSEPTIYRYIQELKGGKSAF</sequence>
<comment type="caution">
    <text evidence="3">The sequence shown here is derived from an EMBL/GenBank/DDBJ whole genome shotgun (WGS) entry which is preliminary data.</text>
</comment>